<evidence type="ECO:0000256" key="1">
    <source>
        <dbReference type="ARBA" id="ARBA00005806"/>
    </source>
</evidence>
<keyword evidence="3" id="KW-0408">Iron</keyword>
<gene>
    <name evidence="5" type="ORF">EDC27_0525</name>
</gene>
<evidence type="ECO:0000256" key="4">
    <source>
        <dbReference type="ARBA" id="ARBA00023014"/>
    </source>
</evidence>
<evidence type="ECO:0000256" key="3">
    <source>
        <dbReference type="ARBA" id="ARBA00023004"/>
    </source>
</evidence>
<dbReference type="GO" id="GO:0046872">
    <property type="term" value="F:metal ion binding"/>
    <property type="evidence" value="ECO:0007669"/>
    <property type="project" value="UniProtKB-KW"/>
</dbReference>
<accession>A0A3N1VMT1</accession>
<dbReference type="Gene3D" id="3.40.50.11890">
    <property type="match status" value="1"/>
</dbReference>
<dbReference type="Gene3D" id="1.20.1270.370">
    <property type="match status" value="1"/>
</dbReference>
<evidence type="ECO:0000313" key="6">
    <source>
        <dbReference type="Proteomes" id="UP000276223"/>
    </source>
</evidence>
<dbReference type="Proteomes" id="UP000276223">
    <property type="component" value="Unassembled WGS sequence"/>
</dbReference>
<sequence length="381" mass="41956">MMGVRAVSRPEKTLLDGNGAAPAVGWLCSATPEELLLAAGFRPVRLYGFEARGEESEAVLPTTFCAYVHGVLQAALSGAFRHMAAVVVVNSCDAMRRLADVWERHIKAPPVYRLDFPFVGGPAAESYWVAVLKKLAAFLKALSGRAMTEADLRQAVAILNETRLRVRTLDGLRAALNRGISGTDYMQWLVKAFVEDKRGFLAESAALCTLAETFKDGIGMNVRVVLGGCAGDARLLVRRVEACGTQVVADALCTGTRHFDTLVREDADPLRAVARRYLHRAPCARRVDAMGFVDYILRLVRETKADGVIFPTLKFCDMVRWRLPRLAAVMAQERIPFLHVERDGSAASWGQMETRVQAFVEMVGKRRDPPMAGRKDRHAGL</sequence>
<keyword evidence="6" id="KW-1185">Reference proteome</keyword>
<protein>
    <submittedName>
        <fullName evidence="5">Benzoyl-CoA reductase/2-hydroxyglutaryl-CoA dehydratase subunit BcrC/BadD/HgdB</fullName>
    </submittedName>
</protein>
<dbReference type="Pfam" id="PF06050">
    <property type="entry name" value="HGD-D"/>
    <property type="match status" value="1"/>
</dbReference>
<organism evidence="5 6">
    <name type="scientific">Desulfosoma caldarium</name>
    <dbReference type="NCBI Taxonomy" id="610254"/>
    <lineage>
        <taxon>Bacteria</taxon>
        <taxon>Pseudomonadati</taxon>
        <taxon>Thermodesulfobacteriota</taxon>
        <taxon>Syntrophobacteria</taxon>
        <taxon>Syntrophobacterales</taxon>
        <taxon>Syntrophobacteraceae</taxon>
        <taxon>Desulfosoma</taxon>
    </lineage>
</organism>
<evidence type="ECO:0000313" key="5">
    <source>
        <dbReference type="EMBL" id="ROR03260.1"/>
    </source>
</evidence>
<reference evidence="5 6" key="1">
    <citation type="submission" date="2018-11" db="EMBL/GenBank/DDBJ databases">
        <title>Genomic Encyclopedia of Type Strains, Phase IV (KMG-IV): sequencing the most valuable type-strain genomes for metagenomic binning, comparative biology and taxonomic classification.</title>
        <authorList>
            <person name="Goeker M."/>
        </authorList>
    </citation>
    <scope>NUCLEOTIDE SEQUENCE [LARGE SCALE GENOMIC DNA]</scope>
    <source>
        <strain evidence="5 6">DSM 22027</strain>
    </source>
</reference>
<dbReference type="PANTHER" id="PTHR30548:SF5">
    <property type="entry name" value="SUBUNIT OF OXYGEN-SENSITIVE 2-HYDROXYISOCAPROYL-COA DEHYDRATASE"/>
    <property type="match status" value="1"/>
</dbReference>
<name>A0A3N1VMT1_9BACT</name>
<keyword evidence="4" id="KW-0411">Iron-sulfur</keyword>
<dbReference type="OrthoDB" id="9810278at2"/>
<keyword evidence="2" id="KW-0479">Metal-binding</keyword>
<dbReference type="Gene3D" id="3.40.50.11900">
    <property type="match status" value="1"/>
</dbReference>
<dbReference type="PANTHER" id="PTHR30548">
    <property type="entry name" value="2-HYDROXYGLUTARYL-COA DEHYDRATASE, D-COMPONENT-RELATED"/>
    <property type="match status" value="1"/>
</dbReference>
<comment type="caution">
    <text evidence="5">The sequence shown here is derived from an EMBL/GenBank/DDBJ whole genome shotgun (WGS) entry which is preliminary data.</text>
</comment>
<dbReference type="EMBL" id="RJVA01000009">
    <property type="protein sequence ID" value="ROR03260.1"/>
    <property type="molecule type" value="Genomic_DNA"/>
</dbReference>
<comment type="similarity">
    <text evidence="1">Belongs to the FldB/FldC dehydratase alpha/beta subunit family.</text>
</comment>
<dbReference type="GO" id="GO:0051536">
    <property type="term" value="F:iron-sulfur cluster binding"/>
    <property type="evidence" value="ECO:0007669"/>
    <property type="project" value="UniProtKB-KW"/>
</dbReference>
<dbReference type="RefSeq" id="WP_123289051.1">
    <property type="nucleotide sequence ID" value="NZ_RJVA01000009.1"/>
</dbReference>
<dbReference type="InterPro" id="IPR010327">
    <property type="entry name" value="FldB/FldC_alpha/beta"/>
</dbReference>
<dbReference type="AlphaFoldDB" id="A0A3N1VMT1"/>
<proteinExistence type="inferred from homology"/>
<evidence type="ECO:0000256" key="2">
    <source>
        <dbReference type="ARBA" id="ARBA00022723"/>
    </source>
</evidence>